<dbReference type="GO" id="GO:0015074">
    <property type="term" value="P:DNA integration"/>
    <property type="evidence" value="ECO:0007669"/>
    <property type="project" value="UniProtKB-KW"/>
</dbReference>
<evidence type="ECO:0000313" key="9">
    <source>
        <dbReference type="EMBL" id="OOK82618.1"/>
    </source>
</evidence>
<dbReference type="Gene3D" id="1.10.443.10">
    <property type="entry name" value="Intergrase catalytic core"/>
    <property type="match status" value="1"/>
</dbReference>
<evidence type="ECO:0000256" key="1">
    <source>
        <dbReference type="ARBA" id="ARBA00008857"/>
    </source>
</evidence>
<dbReference type="AlphaFoldDB" id="A0A1V3XU62"/>
<keyword evidence="4" id="KW-0233">DNA recombination</keyword>
<evidence type="ECO:0000256" key="4">
    <source>
        <dbReference type="ARBA" id="ARBA00023172"/>
    </source>
</evidence>
<evidence type="ECO:0000256" key="2">
    <source>
        <dbReference type="ARBA" id="ARBA00022908"/>
    </source>
</evidence>
<dbReference type="GO" id="GO:0006310">
    <property type="term" value="P:DNA recombination"/>
    <property type="evidence" value="ECO:0007669"/>
    <property type="project" value="UniProtKB-KW"/>
</dbReference>
<evidence type="ECO:0000313" key="13">
    <source>
        <dbReference type="Proteomes" id="UP000516380"/>
    </source>
</evidence>
<dbReference type="EMBL" id="MVBM01000001">
    <property type="protein sequence ID" value="OOK82618.1"/>
    <property type="molecule type" value="Genomic_DNA"/>
</dbReference>
<dbReference type="InterPro" id="IPR002104">
    <property type="entry name" value="Integrase_catalytic"/>
</dbReference>
<sequence>MARKRSFGNIRKLPSGRYQVRFTDPDGNYITAPKTFAARIDAEAWLTDRRREIDAKLWNPASVAKPDKITFGAYASAWLAGRQVAGRPIKQRTREHYQAILDDHLIETFGTRQLAAITPKAVREWYAVTLTNRPTMRSHAYSLLRTIMGSAVNDELIDTNPCRIVGAGRAKRVHKIRPASVDELATLTNAMPERLRLMVTLASWCALRFGETVELRRSDIDLSDEMIRVRRAAVRTGGGSFQVTTPKSDAGVRDVAIPPHIIPQIEDHLSKYVGSKRDSLLFAAQNGGHLQPSTLTRHWYKARKAANRDDLRWHDLRHSGAVLAAATGASLAELMARLGHSTPQAAMRYQHAAQGRDREIAALLSKLAANREL</sequence>
<feature type="domain" description="Tyr recombinase" evidence="6">
    <location>
        <begin position="174"/>
        <end position="362"/>
    </location>
</feature>
<reference evidence="8 13" key="2">
    <citation type="submission" date="2020-07" db="EMBL/GenBank/DDBJ databases">
        <title>Mycobacterium kansasii (former subtype) with zoonotic potential isolated from diseased indoor pet cat, Japan.</title>
        <authorList>
            <person name="Fukano H."/>
            <person name="Terazono T."/>
            <person name="Hoshino Y."/>
        </authorList>
    </citation>
    <scope>NUCLEOTIDE SEQUENCE [LARGE SCALE GENOMIC DNA]</scope>
    <source>
        <strain evidence="8 13">Kuro-I</strain>
    </source>
</reference>
<dbReference type="EMBL" id="MVBN01000001">
    <property type="protein sequence ID" value="OOK83732.1"/>
    <property type="molecule type" value="Genomic_DNA"/>
</dbReference>
<dbReference type="Gene3D" id="1.10.150.130">
    <property type="match status" value="1"/>
</dbReference>
<evidence type="ECO:0000256" key="3">
    <source>
        <dbReference type="ARBA" id="ARBA00023125"/>
    </source>
</evidence>
<evidence type="ECO:0000313" key="11">
    <source>
        <dbReference type="Proteomes" id="UP000188532"/>
    </source>
</evidence>
<accession>A0A1V3XU62</accession>
<keyword evidence="3 5" id="KW-0238">DNA-binding</keyword>
<dbReference type="GeneID" id="29701165"/>
<keyword evidence="13" id="KW-1185">Reference proteome</keyword>
<dbReference type="Proteomes" id="UP000188532">
    <property type="component" value="Unassembled WGS sequence"/>
</dbReference>
<evidence type="ECO:0000259" key="7">
    <source>
        <dbReference type="PROSITE" id="PS51900"/>
    </source>
</evidence>
<keyword evidence="2" id="KW-0229">DNA integration</keyword>
<evidence type="ECO:0000259" key="6">
    <source>
        <dbReference type="PROSITE" id="PS51898"/>
    </source>
</evidence>
<dbReference type="RefSeq" id="WP_023372703.1">
    <property type="nucleotide sequence ID" value="NZ_BLYZ01000001.1"/>
</dbReference>
<dbReference type="PANTHER" id="PTHR30349">
    <property type="entry name" value="PHAGE INTEGRASE-RELATED"/>
    <property type="match status" value="1"/>
</dbReference>
<dbReference type="Proteomes" id="UP000516380">
    <property type="component" value="Chromosome"/>
</dbReference>
<dbReference type="STRING" id="1768.B1T50_25575"/>
<reference evidence="11 12" key="1">
    <citation type="submission" date="2017-02" db="EMBL/GenBank/DDBJ databases">
        <title>Complete genome sequences of Mycobacterium kansasii strains isolated from rhesus macaques.</title>
        <authorList>
            <person name="Panda A."/>
            <person name="Nagaraj S."/>
            <person name="Zhao X."/>
            <person name="Tettelin H."/>
            <person name="Detolla L.J."/>
        </authorList>
    </citation>
    <scope>NUCLEOTIDE SEQUENCE [LARGE SCALE GENOMIC DNA]</scope>
    <source>
        <strain evidence="10 11">11-3469</strain>
        <strain evidence="9 12">11-3813</strain>
    </source>
</reference>
<dbReference type="EMBL" id="AP023343">
    <property type="protein sequence ID" value="BCI89386.1"/>
    <property type="molecule type" value="Genomic_DNA"/>
</dbReference>
<dbReference type="Pfam" id="PF14659">
    <property type="entry name" value="Phage_int_SAM_3"/>
    <property type="match status" value="1"/>
</dbReference>
<dbReference type="PANTHER" id="PTHR30349:SF64">
    <property type="entry name" value="PROPHAGE INTEGRASE INTD-RELATED"/>
    <property type="match status" value="1"/>
</dbReference>
<dbReference type="CDD" id="cd01189">
    <property type="entry name" value="INT_ICEBs1_C_like"/>
    <property type="match status" value="1"/>
</dbReference>
<dbReference type="InterPro" id="IPR058717">
    <property type="entry name" value="Phage_L5_Integrase_N"/>
</dbReference>
<dbReference type="PROSITE" id="PS51898">
    <property type="entry name" value="TYR_RECOMBINASE"/>
    <property type="match status" value="1"/>
</dbReference>
<gene>
    <name evidence="10" type="ORF">BZL29_1601</name>
    <name evidence="9" type="ORF">BZL30_0204</name>
    <name evidence="8" type="ORF">NIIDMKKI_45920</name>
</gene>
<feature type="domain" description="Core-binding (CB)" evidence="7">
    <location>
        <begin position="69"/>
        <end position="152"/>
    </location>
</feature>
<comment type="similarity">
    <text evidence="1">Belongs to the 'phage' integrase family.</text>
</comment>
<dbReference type="InterPro" id="IPR011010">
    <property type="entry name" value="DNA_brk_join_enz"/>
</dbReference>
<name>A0A1V3XU62_MYCKA</name>
<dbReference type="InterPro" id="IPR013762">
    <property type="entry name" value="Integrase-like_cat_sf"/>
</dbReference>
<dbReference type="InterPro" id="IPR004107">
    <property type="entry name" value="Integrase_SAM-like_N"/>
</dbReference>
<evidence type="ECO:0000313" key="10">
    <source>
        <dbReference type="EMBL" id="OOK83732.1"/>
    </source>
</evidence>
<dbReference type="Proteomes" id="UP000189229">
    <property type="component" value="Unassembled WGS sequence"/>
</dbReference>
<evidence type="ECO:0000256" key="5">
    <source>
        <dbReference type="PROSITE-ProRule" id="PRU01248"/>
    </source>
</evidence>
<dbReference type="InterPro" id="IPR044068">
    <property type="entry name" value="CB"/>
</dbReference>
<proteinExistence type="inferred from homology"/>
<dbReference type="InterPro" id="IPR010998">
    <property type="entry name" value="Integrase_recombinase_N"/>
</dbReference>
<dbReference type="GO" id="GO:0003677">
    <property type="term" value="F:DNA binding"/>
    <property type="evidence" value="ECO:0007669"/>
    <property type="project" value="UniProtKB-UniRule"/>
</dbReference>
<protein>
    <submittedName>
        <fullName evidence="9">Phage integrase family protein</fullName>
    </submittedName>
    <submittedName>
        <fullName evidence="8">Putative prophage phiRv2 integrase</fullName>
    </submittedName>
</protein>
<dbReference type="Pfam" id="PF00589">
    <property type="entry name" value="Phage_integrase"/>
    <property type="match status" value="1"/>
</dbReference>
<dbReference type="InterPro" id="IPR050090">
    <property type="entry name" value="Tyrosine_recombinase_XerCD"/>
</dbReference>
<dbReference type="PROSITE" id="PS51900">
    <property type="entry name" value="CB"/>
    <property type="match status" value="1"/>
</dbReference>
<evidence type="ECO:0000313" key="8">
    <source>
        <dbReference type="EMBL" id="BCI89386.1"/>
    </source>
</evidence>
<organism evidence="9 12">
    <name type="scientific">Mycobacterium kansasii</name>
    <dbReference type="NCBI Taxonomy" id="1768"/>
    <lineage>
        <taxon>Bacteria</taxon>
        <taxon>Bacillati</taxon>
        <taxon>Actinomycetota</taxon>
        <taxon>Actinomycetes</taxon>
        <taxon>Mycobacteriales</taxon>
        <taxon>Mycobacteriaceae</taxon>
        <taxon>Mycobacterium</taxon>
    </lineage>
</organism>
<dbReference type="SUPFAM" id="SSF56349">
    <property type="entry name" value="DNA breaking-rejoining enzymes"/>
    <property type="match status" value="1"/>
</dbReference>
<evidence type="ECO:0000313" key="12">
    <source>
        <dbReference type="Proteomes" id="UP000189229"/>
    </source>
</evidence>
<dbReference type="Pfam" id="PF26003">
    <property type="entry name" value="Integrase_N_phage"/>
    <property type="match status" value="1"/>
</dbReference>